<evidence type="ECO:0000313" key="1">
    <source>
        <dbReference type="EMBL" id="ORD92916.1"/>
    </source>
</evidence>
<evidence type="ECO:0000313" key="2">
    <source>
        <dbReference type="EMBL" id="ORD93173.1"/>
    </source>
</evidence>
<dbReference type="EMBL" id="LWDP01000371">
    <property type="protein sequence ID" value="ORD92916.1"/>
    <property type="molecule type" value="Genomic_DNA"/>
</dbReference>
<keyword evidence="3" id="KW-1185">Reference proteome</keyword>
<dbReference type="AlphaFoldDB" id="A0A1Y1S3Q6"/>
<proteinExistence type="predicted"/>
<dbReference type="VEuPathDB" id="MicrosporidiaDB:ECANGB1_2308"/>
<sequence>MLKFGGYSTLTRGRHWRAIIIGFLQVCLCAPVPIKVCLDGCCS</sequence>
<accession>A0A1Y1S3Q6</accession>
<gene>
    <name evidence="1" type="ORF">ECANGB1_2308</name>
    <name evidence="2" type="ORF">ECANGB1_815</name>
</gene>
<evidence type="ECO:0000313" key="3">
    <source>
        <dbReference type="Proteomes" id="UP000192639"/>
    </source>
</evidence>
<dbReference type="EMBL" id="LWDP01000161">
    <property type="protein sequence ID" value="ORD93173.1"/>
    <property type="molecule type" value="Genomic_DNA"/>
</dbReference>
<comment type="caution">
    <text evidence="1">The sequence shown here is derived from an EMBL/GenBank/DDBJ whole genome shotgun (WGS) entry which is preliminary data.</text>
</comment>
<protein>
    <submittedName>
        <fullName evidence="1">Uncharacterized protein</fullName>
    </submittedName>
</protein>
<organism evidence="1 3">
    <name type="scientific">Enterospora canceri</name>
    <dbReference type="NCBI Taxonomy" id="1081671"/>
    <lineage>
        <taxon>Eukaryota</taxon>
        <taxon>Fungi</taxon>
        <taxon>Fungi incertae sedis</taxon>
        <taxon>Microsporidia</taxon>
        <taxon>Enterocytozoonidae</taxon>
        <taxon>Enterospora</taxon>
    </lineage>
</organism>
<dbReference type="VEuPathDB" id="MicrosporidiaDB:ECANGB1_815"/>
<reference evidence="1 3" key="1">
    <citation type="journal article" date="2017" name="Environ. Microbiol.">
        <title>Decay of the glycolytic pathway and adaptation to intranuclear parasitism within Enterocytozoonidae microsporidia.</title>
        <authorList>
            <person name="Wiredu Boakye D."/>
            <person name="Jaroenlak P."/>
            <person name="Prachumwat A."/>
            <person name="Williams T.A."/>
            <person name="Bateman K.S."/>
            <person name="Itsathitphaisarn O."/>
            <person name="Sritunyalucksana K."/>
            <person name="Paszkiewicz K.H."/>
            <person name="Moore K.A."/>
            <person name="Stentiford G.D."/>
            <person name="Williams B.A."/>
        </authorList>
    </citation>
    <scope>NUCLEOTIDE SEQUENCE [LARGE SCALE GENOMIC DNA]</scope>
    <source>
        <strain evidence="1 3">GB1</strain>
    </source>
</reference>
<name>A0A1Y1S3Q6_9MICR</name>
<dbReference type="Proteomes" id="UP000192639">
    <property type="component" value="Unassembled WGS sequence"/>
</dbReference>